<feature type="transmembrane region" description="Helical" evidence="6">
    <location>
        <begin position="407"/>
        <end position="431"/>
    </location>
</feature>
<keyword evidence="3 6" id="KW-0812">Transmembrane</keyword>
<dbReference type="InterPro" id="IPR038766">
    <property type="entry name" value="Membrane_comp_ABC_pdt"/>
</dbReference>
<keyword evidence="2" id="KW-1003">Cell membrane</keyword>
<dbReference type="EMBL" id="VOGB01000003">
    <property type="protein sequence ID" value="MQM71965.1"/>
    <property type="molecule type" value="Genomic_DNA"/>
</dbReference>
<keyword evidence="5 6" id="KW-0472">Membrane</keyword>
<accession>A0A6L5GNZ1</accession>
<keyword evidence="4 6" id="KW-1133">Transmembrane helix</keyword>
<evidence type="ECO:0000256" key="2">
    <source>
        <dbReference type="ARBA" id="ARBA00022475"/>
    </source>
</evidence>
<feature type="domain" description="ABC3 transporter permease C-terminal" evidence="7">
    <location>
        <begin position="538"/>
        <end position="649"/>
    </location>
</feature>
<feature type="transmembrane region" description="Helical" evidence="6">
    <location>
        <begin position="588"/>
        <end position="610"/>
    </location>
</feature>
<feature type="transmembrane region" description="Helical" evidence="6">
    <location>
        <begin position="486"/>
        <end position="503"/>
    </location>
</feature>
<evidence type="ECO:0000259" key="7">
    <source>
        <dbReference type="Pfam" id="PF02687"/>
    </source>
</evidence>
<name>A0A6L5GNZ1_9FIRM</name>
<proteinExistence type="predicted"/>
<organism evidence="8 9">
    <name type="scientific">Candidatus Pseudoramibacter fermentans</name>
    <dbReference type="NCBI Taxonomy" id="2594427"/>
    <lineage>
        <taxon>Bacteria</taxon>
        <taxon>Bacillati</taxon>
        <taxon>Bacillota</taxon>
        <taxon>Clostridia</taxon>
        <taxon>Eubacteriales</taxon>
        <taxon>Eubacteriaceae</taxon>
        <taxon>Pseudoramibacter</taxon>
    </lineage>
</organism>
<dbReference type="Proteomes" id="UP000473648">
    <property type="component" value="Unassembled WGS sequence"/>
</dbReference>
<dbReference type="GO" id="GO:0005886">
    <property type="term" value="C:plasma membrane"/>
    <property type="evidence" value="ECO:0007669"/>
    <property type="project" value="UniProtKB-SubCell"/>
</dbReference>
<evidence type="ECO:0000256" key="1">
    <source>
        <dbReference type="ARBA" id="ARBA00004651"/>
    </source>
</evidence>
<gene>
    <name evidence="8" type="ORF">FRC53_00715</name>
</gene>
<comment type="caution">
    <text evidence="8">The sequence shown here is derived from an EMBL/GenBank/DDBJ whole genome shotgun (WGS) entry which is preliminary data.</text>
</comment>
<dbReference type="PANTHER" id="PTHR30287">
    <property type="entry name" value="MEMBRANE COMPONENT OF PREDICTED ABC SUPERFAMILY METABOLITE UPTAKE TRANSPORTER"/>
    <property type="match status" value="1"/>
</dbReference>
<feature type="transmembrane region" description="Helical" evidence="6">
    <location>
        <begin position="622"/>
        <end position="647"/>
    </location>
</feature>
<feature type="transmembrane region" description="Helical" evidence="6">
    <location>
        <begin position="365"/>
        <end position="387"/>
    </location>
</feature>
<evidence type="ECO:0000256" key="6">
    <source>
        <dbReference type="SAM" id="Phobius"/>
    </source>
</evidence>
<evidence type="ECO:0000313" key="9">
    <source>
        <dbReference type="Proteomes" id="UP000473648"/>
    </source>
</evidence>
<feature type="domain" description="ABC3 transporter permease C-terminal" evidence="7">
    <location>
        <begin position="319"/>
        <end position="432"/>
    </location>
</feature>
<sequence>MGMKNTAVRLAARSVRTSKGRWLALFLIVMLSVGFFAGLKVCRGQMWMACQQYLKAQNFYDYRLYTSLGFTDDAIDALRDRMRSKGVGVQSLEGVKSTDATGAYKDGKGAAQSGVFLLMSMPKKVNQPSLVAGRMPRSDDECVVDDRAAGSSIVGRTITFSDGSGDAVSGLKNRTYTVVGTVNSPLYLNDDRGSSELGSGKRTGFVYLPKADFTSPRYTEVDVTLKRTENQAVYSDAYVNTVKAKKNKIKAALASAAADDYEGLLQNMMKQAPITRDAAVAVAVNQGIDAPSTTVLTRAENNGYASFKNDTSIIDGIANVFPVFFILIALLVCVTTMTRMVEEERTQIGTLKALGCSDFSITMKYMIYAGSAALLGWAVGFFGGTWGLPKIFWWAYRTLYDFAPIPYVFSLPMALLTLGASLAAVVLSIWISCRGELLSAPAVLIRPKAAKPGKRIWIEKIRPLWRRLPFLRKVTLRNMFRYKTRMIMMLIGVGSCTPNKALLERINGTDGVTGVTNLADTRADVSSSVSCLNYIIWLLVLFSGALSFIVIFNLTNINLAERSREIATVEVLGFYPKETRAYALWENLVISILAGFIGLPGGWLFTRFVLSRVLLDNMTFPFIIHGISYLLALICTVIFAAVVNLFMGRAIGRIDMSESLKAVE</sequence>
<dbReference type="Pfam" id="PF02687">
    <property type="entry name" value="FtsX"/>
    <property type="match status" value="2"/>
</dbReference>
<evidence type="ECO:0000256" key="3">
    <source>
        <dbReference type="ARBA" id="ARBA00022692"/>
    </source>
</evidence>
<evidence type="ECO:0000313" key="8">
    <source>
        <dbReference type="EMBL" id="MQM71965.1"/>
    </source>
</evidence>
<comment type="subcellular location">
    <subcellularLocation>
        <location evidence="1">Cell membrane</location>
        <topology evidence="1">Multi-pass membrane protein</topology>
    </subcellularLocation>
</comment>
<feature type="transmembrane region" description="Helical" evidence="6">
    <location>
        <begin position="534"/>
        <end position="554"/>
    </location>
</feature>
<keyword evidence="9" id="KW-1185">Reference proteome</keyword>
<evidence type="ECO:0000256" key="4">
    <source>
        <dbReference type="ARBA" id="ARBA00022989"/>
    </source>
</evidence>
<feature type="transmembrane region" description="Helical" evidence="6">
    <location>
        <begin position="21"/>
        <end position="39"/>
    </location>
</feature>
<feature type="transmembrane region" description="Helical" evidence="6">
    <location>
        <begin position="316"/>
        <end position="337"/>
    </location>
</feature>
<evidence type="ECO:0000256" key="5">
    <source>
        <dbReference type="ARBA" id="ARBA00023136"/>
    </source>
</evidence>
<dbReference type="PANTHER" id="PTHR30287:SF1">
    <property type="entry name" value="INNER MEMBRANE PROTEIN"/>
    <property type="match status" value="1"/>
</dbReference>
<dbReference type="AlphaFoldDB" id="A0A6L5GNZ1"/>
<reference evidence="8" key="1">
    <citation type="journal article" date="2020" name="Appl. Environ. Microbiol.">
        <title>Medium-Chain Fatty Acid Synthesis by 'Candidatus Weimeria bifida' gen. nov., sp. nov., and 'Candidatus Pseudoramibacter fermentans' sp. nov.</title>
        <authorList>
            <person name="Scarborough M.J."/>
            <person name="Myers K.S."/>
            <person name="Donohue T.J."/>
            <person name="Noguera D.R."/>
        </authorList>
    </citation>
    <scope>NUCLEOTIDE SEQUENCE</scope>
    <source>
        <strain evidence="8">EUB1.1</strain>
    </source>
</reference>
<dbReference type="InterPro" id="IPR003838">
    <property type="entry name" value="ABC3_permease_C"/>
</dbReference>
<protein>
    <submittedName>
        <fullName evidence="8">ABC transporter permease</fullName>
    </submittedName>
</protein>